<evidence type="ECO:0000313" key="1">
    <source>
        <dbReference type="EMBL" id="JAE02441.1"/>
    </source>
</evidence>
<dbReference type="EMBL" id="GBRH01195455">
    <property type="protein sequence ID" value="JAE02441.1"/>
    <property type="molecule type" value="Transcribed_RNA"/>
</dbReference>
<sequence length="63" mass="7563">MIVLWCHIVIKVHHYSLNSWFYNLRLGARVVIEIMFTCKARSMTDTFSEFQYLCLFDNLSIIM</sequence>
<reference evidence="1" key="2">
    <citation type="journal article" date="2015" name="Data Brief">
        <title>Shoot transcriptome of the giant reed, Arundo donax.</title>
        <authorList>
            <person name="Barrero R.A."/>
            <person name="Guerrero F.D."/>
            <person name="Moolhuijzen P."/>
            <person name="Goolsby J.A."/>
            <person name="Tidwell J."/>
            <person name="Bellgard S.E."/>
            <person name="Bellgard M.I."/>
        </authorList>
    </citation>
    <scope>NUCLEOTIDE SEQUENCE</scope>
    <source>
        <tissue evidence="1">Shoot tissue taken approximately 20 cm above the soil surface</tissue>
    </source>
</reference>
<organism evidence="1">
    <name type="scientific">Arundo donax</name>
    <name type="common">Giant reed</name>
    <name type="synonym">Donax arundinaceus</name>
    <dbReference type="NCBI Taxonomy" id="35708"/>
    <lineage>
        <taxon>Eukaryota</taxon>
        <taxon>Viridiplantae</taxon>
        <taxon>Streptophyta</taxon>
        <taxon>Embryophyta</taxon>
        <taxon>Tracheophyta</taxon>
        <taxon>Spermatophyta</taxon>
        <taxon>Magnoliopsida</taxon>
        <taxon>Liliopsida</taxon>
        <taxon>Poales</taxon>
        <taxon>Poaceae</taxon>
        <taxon>PACMAD clade</taxon>
        <taxon>Arundinoideae</taxon>
        <taxon>Arundineae</taxon>
        <taxon>Arundo</taxon>
    </lineage>
</organism>
<protein>
    <submittedName>
        <fullName evidence="1">Uncharacterized protein</fullName>
    </submittedName>
</protein>
<name>A0A0A9EX19_ARUDO</name>
<accession>A0A0A9EX19</accession>
<proteinExistence type="predicted"/>
<dbReference type="AlphaFoldDB" id="A0A0A9EX19"/>
<reference evidence="1" key="1">
    <citation type="submission" date="2014-09" db="EMBL/GenBank/DDBJ databases">
        <authorList>
            <person name="Magalhaes I.L.F."/>
            <person name="Oliveira U."/>
            <person name="Santos F.R."/>
            <person name="Vidigal T.H.D.A."/>
            <person name="Brescovit A.D."/>
            <person name="Santos A.J."/>
        </authorList>
    </citation>
    <scope>NUCLEOTIDE SEQUENCE</scope>
    <source>
        <tissue evidence="1">Shoot tissue taken approximately 20 cm above the soil surface</tissue>
    </source>
</reference>